<evidence type="ECO:0000256" key="1">
    <source>
        <dbReference type="SAM" id="SignalP"/>
    </source>
</evidence>
<gene>
    <name evidence="2" type="ORF">B1812_04805</name>
</gene>
<evidence type="ECO:0000313" key="3">
    <source>
        <dbReference type="Proteomes" id="UP000193978"/>
    </source>
</evidence>
<dbReference type="EMBL" id="CP019948">
    <property type="protein sequence ID" value="ARN80500.1"/>
    <property type="molecule type" value="Genomic_DNA"/>
</dbReference>
<dbReference type="RefSeq" id="WP_085770566.1">
    <property type="nucleotide sequence ID" value="NZ_AP027149.1"/>
</dbReference>
<organism evidence="2 3">
    <name type="scientific">Methylocystis bryophila</name>
    <dbReference type="NCBI Taxonomy" id="655015"/>
    <lineage>
        <taxon>Bacteria</taxon>
        <taxon>Pseudomonadati</taxon>
        <taxon>Pseudomonadota</taxon>
        <taxon>Alphaproteobacteria</taxon>
        <taxon>Hyphomicrobiales</taxon>
        <taxon>Methylocystaceae</taxon>
        <taxon>Methylocystis</taxon>
    </lineage>
</organism>
<evidence type="ECO:0000313" key="2">
    <source>
        <dbReference type="EMBL" id="ARN80500.1"/>
    </source>
</evidence>
<sequence>MRLSILLLVWIVFSPSARANEFAIEIRSERSFGYFVGDLVKTVVDIRGPSNAELIRGSLPDPVPLTVSLDLRDVSVEEFKQGDQRLWRIRLAYQNLYAALDVRNIEVPAFTVSYQLMGEQSQVTVPAWRFGVAPLREIAPEPKERGEDYLRPDPGPAFVDQEESLRLTALFAALTVLLTIAVAWDHGWPPFHRRAAREFSVLVRRLEALARRDQSMEGLRKAACELHRAFNAVGGKSLLRSDLDEFFRHRAEFASVQPTTERFFEASERLFFDPEQASSAFTMAELVGFAKALAAQERSR</sequence>
<proteinExistence type="predicted"/>
<dbReference type="AlphaFoldDB" id="A0A1W6MSB1"/>
<protein>
    <recommendedName>
        <fullName evidence="4">MxaA protein</fullName>
    </recommendedName>
</protein>
<name>A0A1W6MSB1_9HYPH</name>
<dbReference type="OrthoDB" id="5608210at2"/>
<dbReference type="STRING" id="655015.B1812_04805"/>
<keyword evidence="1" id="KW-0732">Signal</keyword>
<feature type="chain" id="PRO_5012393688" description="MxaA protein" evidence="1">
    <location>
        <begin position="20"/>
        <end position="300"/>
    </location>
</feature>
<reference evidence="2 3" key="1">
    <citation type="submission" date="2017-02" db="EMBL/GenBank/DDBJ databases">
        <authorList>
            <person name="Peterson S.W."/>
        </authorList>
    </citation>
    <scope>NUCLEOTIDE SEQUENCE [LARGE SCALE GENOMIC DNA]</scope>
    <source>
        <strain evidence="2 3">S285</strain>
    </source>
</reference>
<evidence type="ECO:0008006" key="4">
    <source>
        <dbReference type="Google" id="ProtNLM"/>
    </source>
</evidence>
<feature type="signal peptide" evidence="1">
    <location>
        <begin position="1"/>
        <end position="19"/>
    </location>
</feature>
<dbReference type="Proteomes" id="UP000193978">
    <property type="component" value="Chromosome"/>
</dbReference>
<keyword evidence="3" id="KW-1185">Reference proteome</keyword>
<dbReference type="KEGG" id="mbry:B1812_04805"/>
<accession>A0A1W6MSB1</accession>